<dbReference type="InterPro" id="IPR029760">
    <property type="entry name" value="GPX_CS"/>
</dbReference>
<dbReference type="PRINTS" id="PR01011">
    <property type="entry name" value="GLUTPROXDASE"/>
</dbReference>
<dbReference type="Gene3D" id="3.40.30.10">
    <property type="entry name" value="Glutaredoxin"/>
    <property type="match status" value="1"/>
</dbReference>
<dbReference type="PANTHER" id="PTHR11592:SF78">
    <property type="entry name" value="GLUTATHIONE PEROXIDASE"/>
    <property type="match status" value="1"/>
</dbReference>
<comment type="similarity">
    <text evidence="1 4">Belongs to the glutathione peroxidase family.</text>
</comment>
<evidence type="ECO:0000313" key="6">
    <source>
        <dbReference type="Proteomes" id="UP001241748"/>
    </source>
</evidence>
<evidence type="ECO:0000256" key="3">
    <source>
        <dbReference type="ARBA" id="ARBA00023002"/>
    </source>
</evidence>
<sequence>MSIYAFQAELSNGVNISLEDFKGKVLLIVNTASKCGLTPQYEGLEKVFRTYKDQGFSVLAFPCNQFGGQEPGTDEEIQAFCSVNYDVSFPVFKKIDVNGEHSHPLYHYLREQAPEDSNVDTDSRLYQHLRNNFPQILESADIKWNFTKFLIDQNGNVVKRYFPSTLPEVMENDIEKLLK</sequence>
<dbReference type="Pfam" id="PF00255">
    <property type="entry name" value="GSHPx"/>
    <property type="match status" value="1"/>
</dbReference>
<dbReference type="SUPFAM" id="SSF52833">
    <property type="entry name" value="Thioredoxin-like"/>
    <property type="match status" value="1"/>
</dbReference>
<evidence type="ECO:0000313" key="5">
    <source>
        <dbReference type="EMBL" id="MFB3167883.1"/>
    </source>
</evidence>
<dbReference type="InterPro" id="IPR036249">
    <property type="entry name" value="Thioredoxin-like_sf"/>
</dbReference>
<dbReference type="EMBL" id="JAROBZ020000001">
    <property type="protein sequence ID" value="MFB3167883.1"/>
    <property type="molecule type" value="Genomic_DNA"/>
</dbReference>
<dbReference type="PIRSF" id="PIRSF000303">
    <property type="entry name" value="Glutathion_perox"/>
    <property type="match status" value="1"/>
</dbReference>
<dbReference type="PANTHER" id="PTHR11592">
    <property type="entry name" value="GLUTATHIONE PEROXIDASE"/>
    <property type="match status" value="1"/>
</dbReference>
<dbReference type="PROSITE" id="PS00763">
    <property type="entry name" value="GLUTATHIONE_PEROXID_2"/>
    <property type="match status" value="1"/>
</dbReference>
<evidence type="ECO:0000256" key="2">
    <source>
        <dbReference type="ARBA" id="ARBA00022559"/>
    </source>
</evidence>
<dbReference type="InterPro" id="IPR000889">
    <property type="entry name" value="Glutathione_peroxidase"/>
</dbReference>
<proteinExistence type="inferred from homology"/>
<evidence type="ECO:0000256" key="4">
    <source>
        <dbReference type="RuleBase" id="RU000499"/>
    </source>
</evidence>
<protein>
    <recommendedName>
        <fullName evidence="4">Glutathione peroxidase</fullName>
    </recommendedName>
</protein>
<dbReference type="PROSITE" id="PS51355">
    <property type="entry name" value="GLUTATHIONE_PEROXID_3"/>
    <property type="match status" value="1"/>
</dbReference>
<dbReference type="InterPro" id="IPR029759">
    <property type="entry name" value="GPX_AS"/>
</dbReference>
<evidence type="ECO:0000256" key="1">
    <source>
        <dbReference type="ARBA" id="ARBA00006926"/>
    </source>
</evidence>
<comment type="caution">
    <text evidence="5">The sequence shown here is derived from an EMBL/GenBank/DDBJ whole genome shotgun (WGS) entry which is preliminary data.</text>
</comment>
<dbReference type="PROSITE" id="PS00460">
    <property type="entry name" value="GLUTATHIONE_PEROXID_1"/>
    <property type="match status" value="1"/>
</dbReference>
<keyword evidence="3 4" id="KW-0560">Oxidoreductase</keyword>
<organism evidence="5 6">
    <name type="scientific">Neobacillus driksii</name>
    <dbReference type="NCBI Taxonomy" id="3035913"/>
    <lineage>
        <taxon>Bacteria</taxon>
        <taxon>Bacillati</taxon>
        <taxon>Bacillota</taxon>
        <taxon>Bacilli</taxon>
        <taxon>Bacillales</taxon>
        <taxon>Bacillaceae</taxon>
        <taxon>Neobacillus</taxon>
    </lineage>
</organism>
<keyword evidence="2 4" id="KW-0575">Peroxidase</keyword>
<name>A0ABV4YTI1_9BACI</name>
<dbReference type="GO" id="GO:0004601">
    <property type="term" value="F:peroxidase activity"/>
    <property type="evidence" value="ECO:0007669"/>
    <property type="project" value="UniProtKB-KW"/>
</dbReference>
<dbReference type="Proteomes" id="UP001241748">
    <property type="component" value="Unassembled WGS sequence"/>
</dbReference>
<dbReference type="CDD" id="cd00340">
    <property type="entry name" value="GSH_Peroxidase"/>
    <property type="match status" value="1"/>
</dbReference>
<reference evidence="5 6" key="1">
    <citation type="submission" date="2024-05" db="EMBL/GenBank/DDBJ databases">
        <authorList>
            <person name="Venkateswaran K."/>
        </authorList>
    </citation>
    <scope>NUCLEOTIDE SEQUENCE [LARGE SCALE GENOMIC DNA]</scope>
    <source>
        <strain evidence="5 6">179-C4-2-HS</strain>
    </source>
</reference>
<dbReference type="RefSeq" id="WP_306074034.1">
    <property type="nucleotide sequence ID" value="NZ_JAROBZ020000001.1"/>
</dbReference>
<gene>
    <name evidence="5" type="ORF">P5G62_012280</name>
</gene>
<keyword evidence="6" id="KW-1185">Reference proteome</keyword>
<accession>A0ABV4YTI1</accession>